<accession>A0A1I7SSY9</accession>
<comment type="similarity">
    <text evidence="3">Belongs to the TMEM237 family.</text>
</comment>
<dbReference type="InterPro" id="IPR029409">
    <property type="entry name" value="TMEM237"/>
</dbReference>
<evidence type="ECO:0000256" key="5">
    <source>
        <dbReference type="ARBA" id="ARBA00022794"/>
    </source>
</evidence>
<evidence type="ECO:0000256" key="12">
    <source>
        <dbReference type="SAM" id="Phobius"/>
    </source>
</evidence>
<keyword evidence="5" id="KW-0970">Cilium biogenesis/degradation</keyword>
<feature type="region of interest" description="Disordered" evidence="11">
    <location>
        <begin position="14"/>
        <end position="69"/>
    </location>
</feature>
<organism evidence="14 16">
    <name type="scientific">Bursaphelenchus xylophilus</name>
    <name type="common">Pinewood nematode worm</name>
    <name type="synonym">Aphelenchoides xylophilus</name>
    <dbReference type="NCBI Taxonomy" id="6326"/>
    <lineage>
        <taxon>Eukaryota</taxon>
        <taxon>Metazoa</taxon>
        <taxon>Ecdysozoa</taxon>
        <taxon>Nematoda</taxon>
        <taxon>Chromadorea</taxon>
        <taxon>Rhabditida</taxon>
        <taxon>Tylenchina</taxon>
        <taxon>Tylenchomorpha</taxon>
        <taxon>Aphelenchoidea</taxon>
        <taxon>Aphelenchoididae</taxon>
        <taxon>Bursaphelenchus</taxon>
    </lineage>
</organism>
<dbReference type="GO" id="GO:0016020">
    <property type="term" value="C:membrane"/>
    <property type="evidence" value="ECO:0007669"/>
    <property type="project" value="UniProtKB-SubCell"/>
</dbReference>
<dbReference type="EMBL" id="CAJFDI010000003">
    <property type="protein sequence ID" value="CAD5221799.1"/>
    <property type="molecule type" value="Genomic_DNA"/>
</dbReference>
<keyword evidence="9" id="KW-0966">Cell projection</keyword>
<evidence type="ECO:0000313" key="15">
    <source>
        <dbReference type="Proteomes" id="UP000659654"/>
    </source>
</evidence>
<name>A0A1I7SSY9_BURXY</name>
<gene>
    <name evidence="13" type="ORF">BXYJ_LOCUS6858</name>
</gene>
<evidence type="ECO:0000256" key="1">
    <source>
        <dbReference type="ARBA" id="ARBA00004138"/>
    </source>
</evidence>
<dbReference type="PANTHER" id="PTHR28388">
    <property type="entry name" value="TRANSMEMBRANE PROTEIN 237"/>
    <property type="match status" value="1"/>
</dbReference>
<evidence type="ECO:0000256" key="2">
    <source>
        <dbReference type="ARBA" id="ARBA00004141"/>
    </source>
</evidence>
<proteinExistence type="inferred from homology"/>
<dbReference type="Proteomes" id="UP000582659">
    <property type="component" value="Unassembled WGS sequence"/>
</dbReference>
<dbReference type="OrthoDB" id="550113at2759"/>
<evidence type="ECO:0000313" key="13">
    <source>
        <dbReference type="EMBL" id="CAD5221799.1"/>
    </source>
</evidence>
<evidence type="ECO:0000256" key="6">
    <source>
        <dbReference type="ARBA" id="ARBA00022989"/>
    </source>
</evidence>
<reference evidence="13" key="2">
    <citation type="submission" date="2020-09" db="EMBL/GenBank/DDBJ databases">
        <authorList>
            <person name="Kikuchi T."/>
        </authorList>
    </citation>
    <scope>NUCLEOTIDE SEQUENCE</scope>
    <source>
        <strain evidence="13">Ka4C1</strain>
    </source>
</reference>
<evidence type="ECO:0000256" key="4">
    <source>
        <dbReference type="ARBA" id="ARBA00022692"/>
    </source>
</evidence>
<comment type="function">
    <text evidence="10">Component of the transition zone in primary cilia. Required for ciliogenesis.</text>
</comment>
<keyword evidence="6 12" id="KW-1133">Transmembrane helix</keyword>
<dbReference type="WBParaSite" id="BXY_1615700.1">
    <property type="protein sequence ID" value="BXY_1615700.1"/>
    <property type="gene ID" value="BXY_1615700"/>
</dbReference>
<dbReference type="GO" id="GO:0035869">
    <property type="term" value="C:ciliary transition zone"/>
    <property type="evidence" value="ECO:0007669"/>
    <property type="project" value="TreeGrafter"/>
</dbReference>
<dbReference type="GO" id="GO:0060271">
    <property type="term" value="P:cilium assembly"/>
    <property type="evidence" value="ECO:0007669"/>
    <property type="project" value="TreeGrafter"/>
</dbReference>
<keyword evidence="4 12" id="KW-0812">Transmembrane</keyword>
<dbReference type="Proteomes" id="UP000659654">
    <property type="component" value="Unassembled WGS sequence"/>
</dbReference>
<comment type="subcellular location">
    <subcellularLocation>
        <location evidence="1">Cell projection</location>
        <location evidence="1">Cilium</location>
    </subcellularLocation>
    <subcellularLocation>
        <location evidence="2">Membrane</location>
        <topology evidence="2">Multi-pass membrane protein</topology>
    </subcellularLocation>
</comment>
<evidence type="ECO:0000256" key="10">
    <source>
        <dbReference type="ARBA" id="ARBA00025631"/>
    </source>
</evidence>
<feature type="compositionally biased region" description="Basic and acidic residues" evidence="11">
    <location>
        <begin position="23"/>
        <end position="47"/>
    </location>
</feature>
<dbReference type="Pfam" id="PF15383">
    <property type="entry name" value="TMEM237"/>
    <property type="match status" value="1"/>
</dbReference>
<evidence type="ECO:0000313" key="14">
    <source>
        <dbReference type="Proteomes" id="UP000095284"/>
    </source>
</evidence>
<feature type="transmembrane region" description="Helical" evidence="12">
    <location>
        <begin position="200"/>
        <end position="218"/>
    </location>
</feature>
<reference evidence="16" key="1">
    <citation type="submission" date="2016-11" db="UniProtKB">
        <authorList>
            <consortium name="WormBaseParasite"/>
        </authorList>
    </citation>
    <scope>IDENTIFICATION</scope>
</reference>
<keyword evidence="7" id="KW-0969">Cilium</keyword>
<keyword evidence="8 12" id="KW-0472">Membrane</keyword>
<evidence type="ECO:0000256" key="3">
    <source>
        <dbReference type="ARBA" id="ARBA00008783"/>
    </source>
</evidence>
<dbReference type="AlphaFoldDB" id="A0A1I7SSY9"/>
<dbReference type="EMBL" id="CAJFCV020000003">
    <property type="protein sequence ID" value="CAG9108833.1"/>
    <property type="molecule type" value="Genomic_DNA"/>
</dbReference>
<sequence length="311" mass="35454">MSLLTNVKRRVSGLLKSSQSEVAEPKISPEERPDEQKLEEAKEENPKQESVFSDAVSDSIVPEEPTPSNLRDDVYIQSRRSFKRTTNEALRLSTIIGEVSPDKDIRYYSSVYTAIKLQDIFHKIVVLLLGCLAGVTIYHTVIAFFIIVDEKTVLAYQQVGAHVQAACYFSFSLFVIRCLDMIESGNGFKNTMKKLVSMQKDILVFIIAMIGFVCSTLMTRYEEENILKDRQSLMTWRWLSAGRAVTALIGWLMISLQRGSDCTQQRLIAITREYQEKQEKMLESSHERALSSLTNSRFDLSQDFDNPTHNV</sequence>
<protein>
    <submittedName>
        <fullName evidence="13">(pine wood nematode) hypothetical protein</fullName>
    </submittedName>
</protein>
<feature type="transmembrane region" description="Helical" evidence="12">
    <location>
        <begin position="159"/>
        <end position="179"/>
    </location>
</feature>
<dbReference type="Proteomes" id="UP000095284">
    <property type="component" value="Unplaced"/>
</dbReference>
<dbReference type="PANTHER" id="PTHR28388:SF1">
    <property type="entry name" value="TRANSMEMBRANE PROTEIN 237"/>
    <property type="match status" value="1"/>
</dbReference>
<evidence type="ECO:0000256" key="9">
    <source>
        <dbReference type="ARBA" id="ARBA00023273"/>
    </source>
</evidence>
<evidence type="ECO:0000256" key="8">
    <source>
        <dbReference type="ARBA" id="ARBA00023136"/>
    </source>
</evidence>
<keyword evidence="15" id="KW-1185">Reference proteome</keyword>
<evidence type="ECO:0000313" key="16">
    <source>
        <dbReference type="WBParaSite" id="BXY_1615700.1"/>
    </source>
</evidence>
<feature type="transmembrane region" description="Helical" evidence="12">
    <location>
        <begin position="238"/>
        <end position="256"/>
    </location>
</feature>
<feature type="transmembrane region" description="Helical" evidence="12">
    <location>
        <begin position="124"/>
        <end position="147"/>
    </location>
</feature>
<evidence type="ECO:0000256" key="7">
    <source>
        <dbReference type="ARBA" id="ARBA00023069"/>
    </source>
</evidence>
<evidence type="ECO:0000256" key="11">
    <source>
        <dbReference type="SAM" id="MobiDB-lite"/>
    </source>
</evidence>